<proteinExistence type="inferred from homology"/>
<keyword evidence="4" id="KW-0732">Signal</keyword>
<dbReference type="GO" id="GO:0008239">
    <property type="term" value="F:dipeptidyl-peptidase activity"/>
    <property type="evidence" value="ECO:0007669"/>
    <property type="project" value="InterPro"/>
</dbReference>
<evidence type="ECO:0000256" key="5">
    <source>
        <dbReference type="ARBA" id="ARBA00022801"/>
    </source>
</evidence>
<dbReference type="AlphaFoldDB" id="A0A645DTB1"/>
<comment type="caution">
    <text evidence="6">The sequence shown here is derived from an EMBL/GenBank/DDBJ whole genome shotgun (WGS) entry which is preliminary data.</text>
</comment>
<keyword evidence="3" id="KW-0645">Protease</keyword>
<evidence type="ECO:0000256" key="1">
    <source>
        <dbReference type="ARBA" id="ARBA00010491"/>
    </source>
</evidence>
<dbReference type="PANTHER" id="PTHR38469">
    <property type="entry name" value="PERIPLASMIC PEPTIDASE SUBFAMILY S1B"/>
    <property type="match status" value="1"/>
</dbReference>
<dbReference type="PANTHER" id="PTHR38469:SF1">
    <property type="entry name" value="PERIPLASMIC PEPTIDASE SUBFAMILY S1B"/>
    <property type="match status" value="1"/>
</dbReference>
<organism evidence="6">
    <name type="scientific">bioreactor metagenome</name>
    <dbReference type="NCBI Taxonomy" id="1076179"/>
    <lineage>
        <taxon>unclassified sequences</taxon>
        <taxon>metagenomes</taxon>
        <taxon>ecological metagenomes</taxon>
    </lineage>
</organism>
<dbReference type="Gene3D" id="2.40.10.10">
    <property type="entry name" value="Trypsin-like serine proteases"/>
    <property type="match status" value="1"/>
</dbReference>
<comment type="similarity">
    <text evidence="1">Belongs to the peptidase S46 family.</text>
</comment>
<dbReference type="EC" id="3.4.14.-" evidence="6"/>
<protein>
    <submittedName>
        <fullName evidence="6">Dipeptidyl-peptidase 7</fullName>
        <ecNumber evidence="6">3.4.14.-</ecNumber>
    </submittedName>
</protein>
<dbReference type="GO" id="GO:0006508">
    <property type="term" value="P:proteolysis"/>
    <property type="evidence" value="ECO:0007669"/>
    <property type="project" value="UniProtKB-KW"/>
</dbReference>
<dbReference type="InterPro" id="IPR009003">
    <property type="entry name" value="Peptidase_S1_PA"/>
</dbReference>
<evidence type="ECO:0000313" key="6">
    <source>
        <dbReference type="EMBL" id="MPM92519.1"/>
    </source>
</evidence>
<dbReference type="InterPro" id="IPR019500">
    <property type="entry name" value="Pep_S46"/>
</dbReference>
<reference evidence="6" key="1">
    <citation type="submission" date="2019-08" db="EMBL/GenBank/DDBJ databases">
        <authorList>
            <person name="Kucharzyk K."/>
            <person name="Murdoch R.W."/>
            <person name="Higgins S."/>
            <person name="Loffler F."/>
        </authorList>
    </citation>
    <scope>NUCLEOTIDE SEQUENCE</scope>
</reference>
<evidence type="ECO:0000256" key="3">
    <source>
        <dbReference type="ARBA" id="ARBA00022670"/>
    </source>
</evidence>
<evidence type="ECO:0000256" key="4">
    <source>
        <dbReference type="ARBA" id="ARBA00022729"/>
    </source>
</evidence>
<dbReference type="EMBL" id="VSSQ01039452">
    <property type="protein sequence ID" value="MPM92519.1"/>
    <property type="molecule type" value="Genomic_DNA"/>
</dbReference>
<name>A0A645DTB1_9ZZZZ</name>
<keyword evidence="2" id="KW-0031">Aminopeptidase</keyword>
<dbReference type="SUPFAM" id="SSF50494">
    <property type="entry name" value="Trypsin-like serine proteases"/>
    <property type="match status" value="2"/>
</dbReference>
<dbReference type="InterPro" id="IPR043504">
    <property type="entry name" value="Peptidase_S1_PA_chymotrypsin"/>
</dbReference>
<dbReference type="Pfam" id="PF10459">
    <property type="entry name" value="Peptidase_S46"/>
    <property type="match status" value="1"/>
</dbReference>
<accession>A0A645DTB1</accession>
<dbReference type="GO" id="GO:0070009">
    <property type="term" value="F:serine-type aminopeptidase activity"/>
    <property type="evidence" value="ECO:0007669"/>
    <property type="project" value="InterPro"/>
</dbReference>
<evidence type="ECO:0000256" key="2">
    <source>
        <dbReference type="ARBA" id="ARBA00022438"/>
    </source>
</evidence>
<gene>
    <name evidence="6" type="primary">dpp7_15</name>
    <name evidence="6" type="ORF">SDC9_139654</name>
</gene>
<keyword evidence="5 6" id="KW-0378">Hydrolase</keyword>
<sequence>MDIDKEVFTAMLREYPQHVDSVYLPEMYNTIAKEYGGDYKVYVDSLYARSEITSPRGLQRFFERDTTYNLMDDPAISLGIDLIVKYFEMNQSINEASQNIEKGERLYNAAIRRMYADRNFYPDANSTMRLSFGTVKGYSPMDGVDYSYYTTAKGILEKARTHHPDPDFALGANLISLLKEQNYGKYADEKGEMKVCFISDNDITGGSSGSAMFNAKGELLGLAFDGNWEAMSGDILFEPKLQRCVGVDIRYILFVIDKYANASNLIQELQPSLK</sequence>